<name>A0AA88C457_9BURK</name>
<evidence type="ECO:0000259" key="6">
    <source>
        <dbReference type="Pfam" id="PF01555"/>
    </source>
</evidence>
<dbReference type="InterPro" id="IPR002052">
    <property type="entry name" value="DNA_methylase_N6_adenine_CS"/>
</dbReference>
<keyword evidence="2 7" id="KW-0489">Methyltransferase</keyword>
<feature type="region of interest" description="Disordered" evidence="5">
    <location>
        <begin position="253"/>
        <end position="327"/>
    </location>
</feature>
<evidence type="ECO:0000256" key="2">
    <source>
        <dbReference type="ARBA" id="ARBA00022603"/>
    </source>
</evidence>
<dbReference type="GO" id="GO:0009007">
    <property type="term" value="F:site-specific DNA-methyltransferase (adenine-specific) activity"/>
    <property type="evidence" value="ECO:0007669"/>
    <property type="project" value="TreeGrafter"/>
</dbReference>
<evidence type="ECO:0000313" key="8">
    <source>
        <dbReference type="Proteomes" id="UP000628442"/>
    </source>
</evidence>
<comment type="similarity">
    <text evidence="1 4">Belongs to the N(4)/N(6)-methyltransferase family.</text>
</comment>
<dbReference type="Pfam" id="PF01555">
    <property type="entry name" value="N6_N4_Mtase"/>
    <property type="match status" value="1"/>
</dbReference>
<feature type="domain" description="DNA methylase N-4/N-6" evidence="6">
    <location>
        <begin position="25"/>
        <end position="243"/>
    </location>
</feature>
<dbReference type="GO" id="GO:0005737">
    <property type="term" value="C:cytoplasm"/>
    <property type="evidence" value="ECO:0007669"/>
    <property type="project" value="TreeGrafter"/>
</dbReference>
<comment type="caution">
    <text evidence="7">The sequence shown here is derived from an EMBL/GenBank/DDBJ whole genome shotgun (WGS) entry which is preliminary data.</text>
</comment>
<evidence type="ECO:0000256" key="4">
    <source>
        <dbReference type="RuleBase" id="RU362026"/>
    </source>
</evidence>
<dbReference type="EC" id="2.1.1.-" evidence="4"/>
<keyword evidence="3" id="KW-0808">Transferase</keyword>
<dbReference type="EMBL" id="BMWV01000001">
    <property type="protein sequence ID" value="GGY28286.1"/>
    <property type="molecule type" value="Genomic_DNA"/>
</dbReference>
<evidence type="ECO:0000256" key="1">
    <source>
        <dbReference type="ARBA" id="ARBA00006594"/>
    </source>
</evidence>
<gene>
    <name evidence="7" type="ORF">GCM10007387_08020</name>
</gene>
<dbReference type="AlphaFoldDB" id="A0AA88C457"/>
<dbReference type="SUPFAM" id="SSF53335">
    <property type="entry name" value="S-adenosyl-L-methionine-dependent methyltransferases"/>
    <property type="match status" value="1"/>
</dbReference>
<dbReference type="PANTHER" id="PTHR13370:SF3">
    <property type="entry name" value="TRNA (GUANINE(10)-N2)-METHYLTRANSFERASE HOMOLOG"/>
    <property type="match status" value="1"/>
</dbReference>
<dbReference type="RefSeq" id="WP_229420621.1">
    <property type="nucleotide sequence ID" value="NZ_BMWV01000001.1"/>
</dbReference>
<dbReference type="GO" id="GO:0032259">
    <property type="term" value="P:methylation"/>
    <property type="evidence" value="ECO:0007669"/>
    <property type="project" value="UniProtKB-KW"/>
</dbReference>
<dbReference type="InterPro" id="IPR029063">
    <property type="entry name" value="SAM-dependent_MTases_sf"/>
</dbReference>
<proteinExistence type="inferred from homology"/>
<dbReference type="PRINTS" id="PR00508">
    <property type="entry name" value="S21N4MTFRASE"/>
</dbReference>
<dbReference type="Proteomes" id="UP000628442">
    <property type="component" value="Unassembled WGS sequence"/>
</dbReference>
<protein>
    <recommendedName>
        <fullName evidence="4">Methyltransferase</fullName>
        <ecNumber evidence="4">2.1.1.-</ecNumber>
    </recommendedName>
</protein>
<evidence type="ECO:0000256" key="5">
    <source>
        <dbReference type="SAM" id="MobiDB-lite"/>
    </source>
</evidence>
<accession>A0AA88C457</accession>
<organism evidence="7 8">
    <name type="scientific">Pseudoduganella albidiflava</name>
    <dbReference type="NCBI Taxonomy" id="321983"/>
    <lineage>
        <taxon>Bacteria</taxon>
        <taxon>Pseudomonadati</taxon>
        <taxon>Pseudomonadota</taxon>
        <taxon>Betaproteobacteria</taxon>
        <taxon>Burkholderiales</taxon>
        <taxon>Oxalobacteraceae</taxon>
        <taxon>Telluria group</taxon>
        <taxon>Pseudoduganella</taxon>
    </lineage>
</organism>
<reference evidence="7" key="2">
    <citation type="submission" date="2022-12" db="EMBL/GenBank/DDBJ databases">
        <authorList>
            <person name="Sun Q."/>
            <person name="Kim S."/>
        </authorList>
    </citation>
    <scope>NUCLEOTIDE SEQUENCE</scope>
    <source>
        <strain evidence="7">KCTC 12343</strain>
    </source>
</reference>
<dbReference type="InterPro" id="IPR001091">
    <property type="entry name" value="RM_Methyltransferase"/>
</dbReference>
<dbReference type="GO" id="GO:0008170">
    <property type="term" value="F:N-methyltransferase activity"/>
    <property type="evidence" value="ECO:0007669"/>
    <property type="project" value="InterPro"/>
</dbReference>
<dbReference type="PANTHER" id="PTHR13370">
    <property type="entry name" value="RNA METHYLASE-RELATED"/>
    <property type="match status" value="1"/>
</dbReference>
<dbReference type="Gene3D" id="3.40.50.150">
    <property type="entry name" value="Vaccinia Virus protein VP39"/>
    <property type="match status" value="1"/>
</dbReference>
<dbReference type="InterPro" id="IPR002941">
    <property type="entry name" value="DNA_methylase_N4/N6"/>
</dbReference>
<sequence length="327" mass="36467">MSTWLDQVFCEDALQGLQRIPDGSIDLILTDPPYNLGKDYGNASDQQPVDDFLAWTERWVDAALPKLKENGSLYVFTTWRSAPEIFVMLKRRMTMINEIIWDRRVPSMGGTVRSFSSVHDTIGFFVRRKDYYFDLDAVRIPYDAETKKARSRSIFIGAKWLEQGYNPKDLWSVSRLHRQHAERVDHPTQKPLEIIERMVKASCPPGGVVLDLFMGSGTTAVAARNTGRHFTGFELNPDYCRILAARLAEPAPVAPPALEPKTRARRLAPPAVEPPGPDPRARARSRVRSADPGSDPGFPATQPKASAKKPRTGKTASRAVAPGDSPE</sequence>
<evidence type="ECO:0000313" key="7">
    <source>
        <dbReference type="EMBL" id="GGY28286.1"/>
    </source>
</evidence>
<evidence type="ECO:0000256" key="3">
    <source>
        <dbReference type="ARBA" id="ARBA00022679"/>
    </source>
</evidence>
<dbReference type="GO" id="GO:0003677">
    <property type="term" value="F:DNA binding"/>
    <property type="evidence" value="ECO:0007669"/>
    <property type="project" value="InterPro"/>
</dbReference>
<dbReference type="PROSITE" id="PS00092">
    <property type="entry name" value="N6_MTASE"/>
    <property type="match status" value="1"/>
</dbReference>
<reference evidence="7" key="1">
    <citation type="journal article" date="2014" name="Int. J. Syst. Evol. Microbiol.">
        <title>Complete genome sequence of Corynebacterium casei LMG S-19264T (=DSM 44701T), isolated from a smear-ripened cheese.</title>
        <authorList>
            <consortium name="US DOE Joint Genome Institute (JGI-PGF)"/>
            <person name="Walter F."/>
            <person name="Albersmeier A."/>
            <person name="Kalinowski J."/>
            <person name="Ruckert C."/>
        </authorList>
    </citation>
    <scope>NUCLEOTIDE SEQUENCE</scope>
    <source>
        <strain evidence="7">KCTC 12343</strain>
    </source>
</reference>